<dbReference type="SUPFAM" id="SSF56672">
    <property type="entry name" value="DNA/RNA polymerases"/>
    <property type="match status" value="1"/>
</dbReference>
<dbReference type="InterPro" id="IPR023211">
    <property type="entry name" value="DNA_pol_palm_dom_sf"/>
</dbReference>
<dbReference type="AlphaFoldDB" id="A0AA89CAS1"/>
<evidence type="ECO:0000313" key="3">
    <source>
        <dbReference type="Proteomes" id="UP001186944"/>
    </source>
</evidence>
<evidence type="ECO:0008006" key="4">
    <source>
        <dbReference type="Google" id="ProtNLM"/>
    </source>
</evidence>
<dbReference type="Gene3D" id="3.40.1800.10">
    <property type="entry name" value="His-Me finger endonucleases"/>
    <property type="match status" value="1"/>
</dbReference>
<dbReference type="PANTHER" id="PTHR31511">
    <property type="entry name" value="PROTEIN CBG23764"/>
    <property type="match status" value="1"/>
</dbReference>
<name>A0AA89CAS1_PINIB</name>
<dbReference type="InterPro" id="IPR038563">
    <property type="entry name" value="Endonuclease_7_sf"/>
</dbReference>
<sequence>MRNTCPKRNEDDENNPDLDCTDGMTQTGGANRVHDVHIHRTEDKQALGGLVNQHYIFPSEIDKYDILTFMSNVRQQAMEHIKERCQQLKHLKWYLNIQVVMQRIRDDGQMHESKPHFRSHSSMLLNADQMSQDDVDTSFQVIYKHFDEYNSMGSGWSLKKILKLEIHTAKYNPLRARRHFRLPVGVQNRHAVINIQNQDEKCFVWCILAAMHPAKNHPERVSHYQSYEREVNMTGIRFPVTINDIPKFEKQNNISVTVLGYEDEDNHFFPMYVSELKEACLEVDLLYVTQPNGDAHYALIKSMNKLLASSRSRGNAYHFCRYCLQGFTSERVLRNHQQYCATYECQYTTFPSEGVDDILRFEDVRKQMRVGFCIYADMEAFSKPMQQETIDGADNKDLITFEACSYGYQVVCTNEEFTKPPKLYRGPNVVDHFLDSLHEEQQYIEDILSDTKDMILTTEEKERFKTSTKCYICRRNFNERIGKVRDHCHITGKFRGASCSRCNLQFKQPNFIPVVFHNLKNFDMHLLMSGIGKWKDEEIKCIPNSSERFLSISLGKLRFIDSFQFLNESLEKLVNNLSNDQSTKEKNIEPFKRLRAEFSCDQEARMLVRKGIFCYGHLDSAERFQERELPPQSTFFNSLTDNHCSKEDYDFAKKVWETFNMQTFGDYHDLYLKTDVLLLADVFENFRDMALTNYELDPAHFFSCPGLAWQSALKMTQCQLELLTDSTQYLFLEKGIRGGVSTVTKRFARANNKEMEDYDVSQTSNYLFLVDCNNLYGHSMSMKLPYSDFKWVEESQIHDIDFQNVPDDGETGFVVECDLEYGTHLHDEHSDYPLAPESLIVQNDMLSEHSEKIWRIQHQRKNPLQGRVKNAKLVPTLYDKTRYIVHYRVLKLYFQLGMKIKKVHKVLEFSQRDFLKPYIMMNTRRRSQAKNDWEKSFYKLMNNAVFGKTLENLRNRCDVRLVHTNEKFERLVAKTQFKRFEIINEDLVMIELAKVRLHMNKPVAIGQAILDLSKYTMYDFHYLYIKRKFKDNVELCFTDTDSFLYDIKCNDLYEELIPDKHLFDFSNYPPAHFLHSTTNKSVLGKFKDECASKIMLRFCGLRSKLYAYNVQGHEKDICKAKGVVKATIQKNLRLDLYEECLASHQTKTYQMNLIQSSNHVLTLRECSKLALSAFDDKRFLLDDGIHTLAFGHYRIK</sequence>
<keyword evidence="3" id="KW-1185">Reference proteome</keyword>
<dbReference type="InterPro" id="IPR043502">
    <property type="entry name" value="DNA/RNA_pol_sf"/>
</dbReference>
<dbReference type="Pfam" id="PF02945">
    <property type="entry name" value="Endonuclease_7"/>
    <property type="match status" value="1"/>
</dbReference>
<reference evidence="2" key="1">
    <citation type="submission" date="2019-08" db="EMBL/GenBank/DDBJ databases">
        <title>The improved chromosome-level genome for the pearl oyster Pinctada fucata martensii using PacBio sequencing and Hi-C.</title>
        <authorList>
            <person name="Zheng Z."/>
        </authorList>
    </citation>
    <scope>NUCLEOTIDE SEQUENCE</scope>
    <source>
        <strain evidence="2">ZZ-2019</strain>
        <tissue evidence="2">Adductor muscle</tissue>
    </source>
</reference>
<proteinExistence type="predicted"/>
<dbReference type="Gene3D" id="3.90.1600.10">
    <property type="entry name" value="Palm domain of DNA polymerase"/>
    <property type="match status" value="1"/>
</dbReference>
<organism evidence="2 3">
    <name type="scientific">Pinctada imbricata</name>
    <name type="common">Atlantic pearl-oyster</name>
    <name type="synonym">Pinctada martensii</name>
    <dbReference type="NCBI Taxonomy" id="66713"/>
    <lineage>
        <taxon>Eukaryota</taxon>
        <taxon>Metazoa</taxon>
        <taxon>Spiralia</taxon>
        <taxon>Lophotrochozoa</taxon>
        <taxon>Mollusca</taxon>
        <taxon>Bivalvia</taxon>
        <taxon>Autobranchia</taxon>
        <taxon>Pteriomorphia</taxon>
        <taxon>Pterioida</taxon>
        <taxon>Pterioidea</taxon>
        <taxon>Pteriidae</taxon>
        <taxon>Pinctada</taxon>
    </lineage>
</organism>
<comment type="caution">
    <text evidence="2">The sequence shown here is derived from an EMBL/GenBank/DDBJ whole genome shotgun (WGS) entry which is preliminary data.</text>
</comment>
<dbReference type="PANTHER" id="PTHR31511:SF12">
    <property type="entry name" value="RHO TERMINATION FACTOR N-TERMINAL DOMAIN-CONTAINING PROTEIN"/>
    <property type="match status" value="1"/>
</dbReference>
<dbReference type="EMBL" id="VSWD01000002">
    <property type="protein sequence ID" value="KAK3107269.1"/>
    <property type="molecule type" value="Genomic_DNA"/>
</dbReference>
<evidence type="ECO:0000313" key="2">
    <source>
        <dbReference type="EMBL" id="KAK3107269.1"/>
    </source>
</evidence>
<dbReference type="SUPFAM" id="SSF54060">
    <property type="entry name" value="His-Me finger endonucleases"/>
    <property type="match status" value="1"/>
</dbReference>
<accession>A0AA89CAS1</accession>
<dbReference type="Proteomes" id="UP001186944">
    <property type="component" value="Unassembled WGS sequence"/>
</dbReference>
<dbReference type="InterPro" id="IPR012337">
    <property type="entry name" value="RNaseH-like_sf"/>
</dbReference>
<evidence type="ECO:0000256" key="1">
    <source>
        <dbReference type="SAM" id="MobiDB-lite"/>
    </source>
</evidence>
<protein>
    <recommendedName>
        <fullName evidence="4">DNA-directed DNA polymerase</fullName>
    </recommendedName>
</protein>
<feature type="region of interest" description="Disordered" evidence="1">
    <location>
        <begin position="1"/>
        <end position="26"/>
    </location>
</feature>
<dbReference type="InterPro" id="IPR044925">
    <property type="entry name" value="His-Me_finger_sf"/>
</dbReference>
<dbReference type="SUPFAM" id="SSF53098">
    <property type="entry name" value="Ribonuclease H-like"/>
    <property type="match status" value="1"/>
</dbReference>
<dbReference type="InterPro" id="IPR004211">
    <property type="entry name" value="Endonuclease_7"/>
</dbReference>
<feature type="compositionally biased region" description="Acidic residues" evidence="1">
    <location>
        <begin position="11"/>
        <end position="20"/>
    </location>
</feature>
<gene>
    <name evidence="2" type="ORF">FSP39_010803</name>
</gene>